<keyword evidence="3" id="KW-1185">Reference proteome</keyword>
<organism evidence="2 3">
    <name type="scientific">Liparis tanakae</name>
    <name type="common">Tanaka's snailfish</name>
    <dbReference type="NCBI Taxonomy" id="230148"/>
    <lineage>
        <taxon>Eukaryota</taxon>
        <taxon>Metazoa</taxon>
        <taxon>Chordata</taxon>
        <taxon>Craniata</taxon>
        <taxon>Vertebrata</taxon>
        <taxon>Euteleostomi</taxon>
        <taxon>Actinopterygii</taxon>
        <taxon>Neopterygii</taxon>
        <taxon>Teleostei</taxon>
        <taxon>Neoteleostei</taxon>
        <taxon>Acanthomorphata</taxon>
        <taxon>Eupercaria</taxon>
        <taxon>Perciformes</taxon>
        <taxon>Cottioidei</taxon>
        <taxon>Cottales</taxon>
        <taxon>Liparidae</taxon>
        <taxon>Liparis</taxon>
    </lineage>
</organism>
<name>A0A4Z2DZR8_9TELE</name>
<protein>
    <submittedName>
        <fullName evidence="2">Uncharacterized protein</fullName>
    </submittedName>
</protein>
<evidence type="ECO:0000313" key="2">
    <source>
        <dbReference type="EMBL" id="TNN21959.1"/>
    </source>
</evidence>
<evidence type="ECO:0000256" key="1">
    <source>
        <dbReference type="SAM" id="MobiDB-lite"/>
    </source>
</evidence>
<dbReference type="AlphaFoldDB" id="A0A4Z2DZR8"/>
<accession>A0A4Z2DZR8</accession>
<gene>
    <name evidence="2" type="ORF">EYF80_067929</name>
</gene>
<proteinExistence type="predicted"/>
<reference evidence="2 3" key="1">
    <citation type="submission" date="2019-03" db="EMBL/GenBank/DDBJ databases">
        <title>First draft genome of Liparis tanakae, snailfish: a comprehensive survey of snailfish specific genes.</title>
        <authorList>
            <person name="Kim W."/>
            <person name="Song I."/>
            <person name="Jeong J.-H."/>
            <person name="Kim D."/>
            <person name="Kim S."/>
            <person name="Ryu S."/>
            <person name="Song J.Y."/>
            <person name="Lee S.K."/>
        </authorList>
    </citation>
    <scope>NUCLEOTIDE SEQUENCE [LARGE SCALE GENOMIC DNA]</scope>
    <source>
        <tissue evidence="2">Muscle</tissue>
    </source>
</reference>
<dbReference type="EMBL" id="SRLO01024972">
    <property type="protein sequence ID" value="TNN21959.1"/>
    <property type="molecule type" value="Genomic_DNA"/>
</dbReference>
<dbReference type="Proteomes" id="UP000314294">
    <property type="component" value="Unassembled WGS sequence"/>
</dbReference>
<feature type="region of interest" description="Disordered" evidence="1">
    <location>
        <begin position="1"/>
        <end position="24"/>
    </location>
</feature>
<evidence type="ECO:0000313" key="3">
    <source>
        <dbReference type="Proteomes" id="UP000314294"/>
    </source>
</evidence>
<feature type="compositionally biased region" description="Polar residues" evidence="1">
    <location>
        <begin position="1"/>
        <end position="12"/>
    </location>
</feature>
<sequence>MIQTSVFQTSMIHQAGGGREETFQQHRNTEVKRRGNALCRLSVSVTLHRQETGGERWGISPAIILGGIVSRRPKCSQNRHAVGTGPDAAA</sequence>
<comment type="caution">
    <text evidence="2">The sequence shown here is derived from an EMBL/GenBank/DDBJ whole genome shotgun (WGS) entry which is preliminary data.</text>
</comment>